<evidence type="ECO:0000313" key="3">
    <source>
        <dbReference type="EMBL" id="KAH6587958.1"/>
    </source>
</evidence>
<dbReference type="SUPFAM" id="SSF46689">
    <property type="entry name" value="Homeodomain-like"/>
    <property type="match status" value="1"/>
</dbReference>
<dbReference type="Proteomes" id="UP001648503">
    <property type="component" value="Unassembled WGS sequence"/>
</dbReference>
<keyword evidence="1" id="KW-0238">DNA-binding</keyword>
<comment type="caution">
    <text evidence="3">The sequence shown here is derived from an EMBL/GenBank/DDBJ whole genome shotgun (WGS) entry which is preliminary data.</text>
</comment>
<name>A0ABQ8EXD8_9FUNG</name>
<dbReference type="PROSITE" id="PS51253">
    <property type="entry name" value="HTH_CENPB"/>
    <property type="match status" value="1"/>
</dbReference>
<keyword evidence="4" id="KW-1185">Reference proteome</keyword>
<feature type="domain" description="HTH CENPB-type" evidence="2">
    <location>
        <begin position="372"/>
        <end position="441"/>
    </location>
</feature>
<organism evidence="3 4">
    <name type="scientific">Batrachochytrium salamandrivorans</name>
    <dbReference type="NCBI Taxonomy" id="1357716"/>
    <lineage>
        <taxon>Eukaryota</taxon>
        <taxon>Fungi</taxon>
        <taxon>Fungi incertae sedis</taxon>
        <taxon>Chytridiomycota</taxon>
        <taxon>Chytridiomycota incertae sedis</taxon>
        <taxon>Chytridiomycetes</taxon>
        <taxon>Rhizophydiales</taxon>
        <taxon>Rhizophydiales incertae sedis</taxon>
        <taxon>Batrachochytrium</taxon>
    </lineage>
</organism>
<protein>
    <recommendedName>
        <fullName evidence="2">HTH CENPB-type domain-containing protein</fullName>
    </recommendedName>
</protein>
<accession>A0ABQ8EXD8</accession>
<evidence type="ECO:0000256" key="1">
    <source>
        <dbReference type="ARBA" id="ARBA00023125"/>
    </source>
</evidence>
<dbReference type="Gene3D" id="1.10.10.60">
    <property type="entry name" value="Homeodomain-like"/>
    <property type="match status" value="1"/>
</dbReference>
<proteinExistence type="predicted"/>
<sequence>MTPNPPVTTAFSELTPNYLSCPESVSHMQLVQSAMESLASACVRHFQDKTGAGALSQEQLLQVQSHLAQLQAQVQAHVQTHVHQLEQDELVLQYQQETASTSAAASFQDNQQQSLLLTPPLSLSDNDLLFGPSGIASLSPALHAPVHNIHPALASVFHRPPQQQQQLLQPQHHLAPSPVLQSAVQNIDQVDPDNLSLNFYPFEVQENSFLNTDPSQSHFSQQPQIPTPTYLNDSDHSILQAAVLLASQTQQAPPPWISPDLAATQLALAQYYALDKRNPPTHTAVANQGAADLPTAADSSDVDDIASETFGAPVMRQSYTNGQKLQIIEDAELLGVREAIRLSGLDLHASMVYRWMNTKKKLSQHRSTARKTGSGRKPALSLEYEQAIVGWIQEQRNHRLNVSFSVVRKFAKSLMPPGSDMKLSSGWFMGFCRRNNIGQLCESSL</sequence>
<evidence type="ECO:0000313" key="4">
    <source>
        <dbReference type="Proteomes" id="UP001648503"/>
    </source>
</evidence>
<reference evidence="3 4" key="1">
    <citation type="submission" date="2021-02" db="EMBL/GenBank/DDBJ databases">
        <title>Variation within the Batrachochytrium salamandrivorans European outbreak.</title>
        <authorList>
            <person name="Kelly M."/>
            <person name="Pasmans F."/>
            <person name="Shea T.P."/>
            <person name="Munoz J.F."/>
            <person name="Carranza S."/>
            <person name="Cuomo C.A."/>
            <person name="Martel A."/>
        </authorList>
    </citation>
    <scope>NUCLEOTIDE SEQUENCE [LARGE SCALE GENOMIC DNA]</scope>
    <source>
        <strain evidence="3 4">AMFP18/2</strain>
    </source>
</reference>
<dbReference type="EMBL" id="JAFCIX010000547">
    <property type="protein sequence ID" value="KAH6587958.1"/>
    <property type="molecule type" value="Genomic_DNA"/>
</dbReference>
<gene>
    <name evidence="3" type="ORF">BASA50_010977</name>
</gene>
<dbReference type="Pfam" id="PF03221">
    <property type="entry name" value="HTH_Tnp_Tc5"/>
    <property type="match status" value="1"/>
</dbReference>
<dbReference type="InterPro" id="IPR006600">
    <property type="entry name" value="HTH_CenpB_DNA-bd_dom"/>
</dbReference>
<evidence type="ECO:0000259" key="2">
    <source>
        <dbReference type="PROSITE" id="PS51253"/>
    </source>
</evidence>
<dbReference type="InterPro" id="IPR009057">
    <property type="entry name" value="Homeodomain-like_sf"/>
</dbReference>